<dbReference type="EC" id="2.1.1.63" evidence="3"/>
<evidence type="ECO:0000259" key="9">
    <source>
        <dbReference type="Pfam" id="PF01035"/>
    </source>
</evidence>
<proteinExistence type="inferred from homology"/>
<evidence type="ECO:0000256" key="7">
    <source>
        <dbReference type="ARBA" id="ARBA00023204"/>
    </source>
</evidence>
<evidence type="ECO:0000256" key="8">
    <source>
        <dbReference type="ARBA" id="ARBA00049348"/>
    </source>
</evidence>
<evidence type="ECO:0000256" key="3">
    <source>
        <dbReference type="ARBA" id="ARBA00011918"/>
    </source>
</evidence>
<dbReference type="InterPro" id="IPR001497">
    <property type="entry name" value="MethylDNA_cys_MeTrfase_AS"/>
</dbReference>
<dbReference type="FunFam" id="1.10.10.10:FF:000214">
    <property type="entry name" value="Methylated-DNA--protein-cysteine methyltransferase"/>
    <property type="match status" value="1"/>
</dbReference>
<dbReference type="Gene3D" id="1.10.10.10">
    <property type="entry name" value="Winged helix-like DNA-binding domain superfamily/Winged helix DNA-binding domain"/>
    <property type="match status" value="1"/>
</dbReference>
<evidence type="ECO:0000256" key="6">
    <source>
        <dbReference type="ARBA" id="ARBA00022763"/>
    </source>
</evidence>
<dbReference type="NCBIfam" id="TIGR00589">
    <property type="entry name" value="ogt"/>
    <property type="match status" value="1"/>
</dbReference>
<evidence type="ECO:0000313" key="10">
    <source>
        <dbReference type="EMBL" id="MRH77336.1"/>
    </source>
</evidence>
<dbReference type="SUPFAM" id="SSF46767">
    <property type="entry name" value="Methylated DNA-protein cysteine methyltransferase, C-terminal domain"/>
    <property type="match status" value="1"/>
</dbReference>
<dbReference type="GO" id="GO:0032259">
    <property type="term" value="P:methylation"/>
    <property type="evidence" value="ECO:0007669"/>
    <property type="project" value="UniProtKB-KW"/>
</dbReference>
<protein>
    <recommendedName>
        <fullName evidence="3">methylated-DNA--[protein]-cysteine S-methyltransferase</fullName>
        <ecNumber evidence="3">2.1.1.63</ecNumber>
    </recommendedName>
</protein>
<comment type="caution">
    <text evidence="10">The sequence shown here is derived from an EMBL/GenBank/DDBJ whole genome shotgun (WGS) entry which is preliminary data.</text>
</comment>
<dbReference type="GO" id="GO:0003908">
    <property type="term" value="F:methylated-DNA-[protein]-cysteine S-methyltransferase activity"/>
    <property type="evidence" value="ECO:0007669"/>
    <property type="project" value="UniProtKB-EC"/>
</dbReference>
<dbReference type="Proteomes" id="UP000433788">
    <property type="component" value="Unassembled WGS sequence"/>
</dbReference>
<keyword evidence="4 10" id="KW-0489">Methyltransferase</keyword>
<keyword evidence="5 10" id="KW-0808">Transferase</keyword>
<dbReference type="InterPro" id="IPR014048">
    <property type="entry name" value="MethylDNA_cys_MeTrfase_DNA-bd"/>
</dbReference>
<comment type="catalytic activity">
    <reaction evidence="8">
        <text>a 6-O-methyl-2'-deoxyguanosine in DNA + L-cysteinyl-[protein] = S-methyl-L-cysteinyl-[protein] + a 2'-deoxyguanosine in DNA</text>
        <dbReference type="Rhea" id="RHEA:24000"/>
        <dbReference type="Rhea" id="RHEA-COMP:10131"/>
        <dbReference type="Rhea" id="RHEA-COMP:10132"/>
        <dbReference type="Rhea" id="RHEA-COMP:11367"/>
        <dbReference type="Rhea" id="RHEA-COMP:11368"/>
        <dbReference type="ChEBI" id="CHEBI:29950"/>
        <dbReference type="ChEBI" id="CHEBI:82612"/>
        <dbReference type="ChEBI" id="CHEBI:85445"/>
        <dbReference type="ChEBI" id="CHEBI:85448"/>
        <dbReference type="EC" id="2.1.1.63"/>
    </reaction>
</comment>
<comment type="similarity">
    <text evidence="2">Belongs to the MGMT family.</text>
</comment>
<dbReference type="PANTHER" id="PTHR10815:SF13">
    <property type="entry name" value="METHYLATED-DNA--PROTEIN-CYSTEINE METHYLTRANSFERASE"/>
    <property type="match status" value="1"/>
</dbReference>
<accession>A0A6N7QLH6</accession>
<evidence type="ECO:0000256" key="4">
    <source>
        <dbReference type="ARBA" id="ARBA00022603"/>
    </source>
</evidence>
<dbReference type="AlphaFoldDB" id="A0A6N7QLH6"/>
<evidence type="ECO:0000256" key="2">
    <source>
        <dbReference type="ARBA" id="ARBA00008711"/>
    </source>
</evidence>
<dbReference type="PANTHER" id="PTHR10815">
    <property type="entry name" value="METHYLATED-DNA--PROTEIN-CYSTEINE METHYLTRANSFERASE"/>
    <property type="match status" value="1"/>
</dbReference>
<keyword evidence="11" id="KW-1185">Reference proteome</keyword>
<dbReference type="EMBL" id="WJPP01000001">
    <property type="protein sequence ID" value="MRH77336.1"/>
    <property type="molecule type" value="Genomic_DNA"/>
</dbReference>
<dbReference type="PROSITE" id="PS00374">
    <property type="entry name" value="MGMT"/>
    <property type="match status" value="1"/>
</dbReference>
<evidence type="ECO:0000256" key="5">
    <source>
        <dbReference type="ARBA" id="ARBA00022679"/>
    </source>
</evidence>
<dbReference type="Pfam" id="PF01035">
    <property type="entry name" value="DNA_binding_1"/>
    <property type="match status" value="1"/>
</dbReference>
<evidence type="ECO:0000313" key="11">
    <source>
        <dbReference type="Proteomes" id="UP000433788"/>
    </source>
</evidence>
<dbReference type="InterPro" id="IPR036388">
    <property type="entry name" value="WH-like_DNA-bd_sf"/>
</dbReference>
<dbReference type="InterPro" id="IPR036217">
    <property type="entry name" value="MethylDNA_cys_MeTrfase_DNAb"/>
</dbReference>
<name>A0A6N7QLH6_9GAMM</name>
<evidence type="ECO:0000256" key="1">
    <source>
        <dbReference type="ARBA" id="ARBA00001286"/>
    </source>
</evidence>
<dbReference type="CDD" id="cd06445">
    <property type="entry name" value="ATase"/>
    <property type="match status" value="1"/>
</dbReference>
<gene>
    <name evidence="10" type="ORF">GH984_01240</name>
</gene>
<dbReference type="GO" id="GO:0006281">
    <property type="term" value="P:DNA repair"/>
    <property type="evidence" value="ECO:0007669"/>
    <property type="project" value="UniProtKB-KW"/>
</dbReference>
<keyword evidence="7" id="KW-0234">DNA repair</keyword>
<sequence length="130" mass="14078">MGSTHALHSSRFIDMSPKCVEPLPTPWKKPGANLCLKASGTPFQYKVWQALMCVELGQTISYKALAAQLGQPAATRAVANAVAANPLPGFIPCHRVIRSDGTLGGYSQGIDRKQRLLTAEQKGQSLHEFF</sequence>
<comment type="catalytic activity">
    <reaction evidence="1">
        <text>a 4-O-methyl-thymidine in DNA + L-cysteinyl-[protein] = a thymidine in DNA + S-methyl-L-cysteinyl-[protein]</text>
        <dbReference type="Rhea" id="RHEA:53428"/>
        <dbReference type="Rhea" id="RHEA-COMP:10131"/>
        <dbReference type="Rhea" id="RHEA-COMP:10132"/>
        <dbReference type="Rhea" id="RHEA-COMP:13555"/>
        <dbReference type="Rhea" id="RHEA-COMP:13556"/>
        <dbReference type="ChEBI" id="CHEBI:29950"/>
        <dbReference type="ChEBI" id="CHEBI:82612"/>
        <dbReference type="ChEBI" id="CHEBI:137386"/>
        <dbReference type="ChEBI" id="CHEBI:137387"/>
        <dbReference type="EC" id="2.1.1.63"/>
    </reaction>
</comment>
<organism evidence="10 11">
    <name type="scientific">Spiribacter salilacus</name>
    <dbReference type="NCBI Taxonomy" id="2664894"/>
    <lineage>
        <taxon>Bacteria</taxon>
        <taxon>Pseudomonadati</taxon>
        <taxon>Pseudomonadota</taxon>
        <taxon>Gammaproteobacteria</taxon>
        <taxon>Chromatiales</taxon>
        <taxon>Ectothiorhodospiraceae</taxon>
        <taxon>Spiribacter</taxon>
    </lineage>
</organism>
<reference evidence="10 11" key="1">
    <citation type="submission" date="2019-11" db="EMBL/GenBank/DDBJ databases">
        <authorList>
            <person name="Zhang X.Y."/>
        </authorList>
    </citation>
    <scope>NUCLEOTIDE SEQUENCE [LARGE SCALE GENOMIC DNA]</scope>
    <source>
        <strain evidence="10 11">C176</strain>
    </source>
</reference>
<keyword evidence="6" id="KW-0227">DNA damage</keyword>
<feature type="domain" description="Methylated-DNA-[protein]-cysteine S-methyltransferase DNA binding" evidence="9">
    <location>
        <begin position="42"/>
        <end position="121"/>
    </location>
</feature>